<protein>
    <submittedName>
        <fullName evidence="4">Transmembrane protein</fullName>
    </submittedName>
</protein>
<organism evidence="4">
    <name type="scientific">Anisakis simplex</name>
    <name type="common">Herring worm</name>
    <dbReference type="NCBI Taxonomy" id="6269"/>
    <lineage>
        <taxon>Eukaryota</taxon>
        <taxon>Metazoa</taxon>
        <taxon>Ecdysozoa</taxon>
        <taxon>Nematoda</taxon>
        <taxon>Chromadorea</taxon>
        <taxon>Rhabditida</taxon>
        <taxon>Spirurina</taxon>
        <taxon>Ascaridomorpha</taxon>
        <taxon>Ascaridoidea</taxon>
        <taxon>Anisakidae</taxon>
        <taxon>Anisakis</taxon>
        <taxon>Anisakis simplex complex</taxon>
    </lineage>
</organism>
<keyword evidence="1" id="KW-1133">Transmembrane helix</keyword>
<keyword evidence="1" id="KW-0812">Transmembrane</keyword>
<feature type="transmembrane region" description="Helical" evidence="1">
    <location>
        <begin position="30"/>
        <end position="48"/>
    </location>
</feature>
<proteinExistence type="predicted"/>
<evidence type="ECO:0000313" key="3">
    <source>
        <dbReference type="Proteomes" id="UP000267096"/>
    </source>
</evidence>
<reference evidence="2 3" key="2">
    <citation type="submission" date="2018-11" db="EMBL/GenBank/DDBJ databases">
        <authorList>
            <consortium name="Pathogen Informatics"/>
        </authorList>
    </citation>
    <scope>NUCLEOTIDE SEQUENCE [LARGE SCALE GENOMIC DNA]</scope>
</reference>
<dbReference type="AlphaFoldDB" id="A0A0M3JFU9"/>
<accession>A0A0M3JFU9</accession>
<evidence type="ECO:0000313" key="2">
    <source>
        <dbReference type="EMBL" id="VDK26787.1"/>
    </source>
</evidence>
<evidence type="ECO:0000256" key="1">
    <source>
        <dbReference type="SAM" id="Phobius"/>
    </source>
</evidence>
<gene>
    <name evidence="2" type="ORF">ASIM_LOCUS6278</name>
</gene>
<reference evidence="4" key="1">
    <citation type="submission" date="2017-02" db="UniProtKB">
        <authorList>
            <consortium name="WormBaseParasite"/>
        </authorList>
    </citation>
    <scope>IDENTIFICATION</scope>
</reference>
<evidence type="ECO:0000313" key="4">
    <source>
        <dbReference type="WBParaSite" id="ASIM_0000650301-mRNA-1"/>
    </source>
</evidence>
<dbReference type="Proteomes" id="UP000267096">
    <property type="component" value="Unassembled WGS sequence"/>
</dbReference>
<dbReference type="WBParaSite" id="ASIM_0000650301-mRNA-1">
    <property type="protein sequence ID" value="ASIM_0000650301-mRNA-1"/>
    <property type="gene ID" value="ASIM_0000650301"/>
</dbReference>
<name>A0A0M3JFU9_ANISI</name>
<keyword evidence="1" id="KW-0472">Membrane</keyword>
<sequence>MEDRILVEVAVTSTTVFVILAYALRYRAALINALFSFIFFIALCVFSMRSQQPISNVPFILWTRLFDGTDSRYVKVFLKAQPVTCSQQFHTPYVNRLSVL</sequence>
<feature type="transmembrane region" description="Helical" evidence="1">
    <location>
        <begin position="5"/>
        <end position="24"/>
    </location>
</feature>
<dbReference type="EMBL" id="UYRR01013429">
    <property type="protein sequence ID" value="VDK26787.1"/>
    <property type="molecule type" value="Genomic_DNA"/>
</dbReference>
<keyword evidence="3" id="KW-1185">Reference proteome</keyword>